<feature type="compositionally biased region" description="Gly residues" evidence="1">
    <location>
        <begin position="217"/>
        <end position="227"/>
    </location>
</feature>
<keyword evidence="3" id="KW-1185">Reference proteome</keyword>
<accession>A0ABT9WAG7</accession>
<comment type="caution">
    <text evidence="2">The sequence shown here is derived from an EMBL/GenBank/DDBJ whole genome shotgun (WGS) entry which is preliminary data.</text>
</comment>
<name>A0ABT9WAG7_9BACL</name>
<dbReference type="EMBL" id="JAUSTI010000004">
    <property type="protein sequence ID" value="MDQ0170256.1"/>
    <property type="molecule type" value="Genomic_DNA"/>
</dbReference>
<evidence type="ECO:0000256" key="1">
    <source>
        <dbReference type="SAM" id="MobiDB-lite"/>
    </source>
</evidence>
<feature type="compositionally biased region" description="Basic and acidic residues" evidence="1">
    <location>
        <begin position="275"/>
        <end position="286"/>
    </location>
</feature>
<dbReference type="RefSeq" id="WP_307214675.1">
    <property type="nucleotide sequence ID" value="NZ_JAUSTI010000004.1"/>
</dbReference>
<dbReference type="Proteomes" id="UP001233836">
    <property type="component" value="Unassembled WGS sequence"/>
</dbReference>
<organism evidence="2 3">
    <name type="scientific">Paenibacillus tundrae</name>
    <dbReference type="NCBI Taxonomy" id="528187"/>
    <lineage>
        <taxon>Bacteria</taxon>
        <taxon>Bacillati</taxon>
        <taxon>Bacillota</taxon>
        <taxon>Bacilli</taxon>
        <taxon>Bacillales</taxon>
        <taxon>Paenibacillaceae</taxon>
        <taxon>Paenibacillus</taxon>
    </lineage>
</organism>
<sequence>MAEMIVGLSKSNAQMRTTLRYLDQIERSTERLGRVRYQSLIKTNNELRTTGRRLEHVYSTAIRLSRLRITPTIGLNDKLSPALDRVLAKLNRVQGQMVKASGTVSVEVRQKVEVAMGKMNPASNPSLSLSIGSNNNTVKNVAKEEEKGLLEGIKSWIDLGNSLADFAEAPKKVVDAFKEYKGYFTGKKSKTDATSSPAAKCGCCSGGSLGKTRKGGSKGGSKSGSRGGNRSRTNSRTGNVGGGQAEKTPRRVSGGGYRGRSPRTTPAPARTQSKIHQDLSEKSFRESLSMEKNRRMRGGGKSGFNSGILSGSPMGMSNLLSGNGMFSKISGGLAKGAGKLLGPISMLADVANVASAPAGERGRAVGSMIGGTAGTAIGSAIGSVILPGIGTYVGGAIGGWAGSAAGEWIGGKAKDIGNFMSSATESVGNAVSGAVDYVAEKTKSITSGISNFFGFGSKEEEKVPPAPVPPPPSVQPAIAPPYIPSALLTTGPLAYMTSMGVQPTSVAFQGSSMMQMQAMNAGNGSQSTAGTNGKSSPMTVQISEDQMSSLSSYLKDFKTETTNQIAVNVPVGAVQVTVRENAIDYDGLARQVGQRVVSEVRRAMENRKTIMA</sequence>
<gene>
    <name evidence="2" type="ORF">J2T19_001698</name>
</gene>
<reference evidence="2 3" key="1">
    <citation type="submission" date="2023-07" db="EMBL/GenBank/DDBJ databases">
        <title>Sorghum-associated microbial communities from plants grown in Nebraska, USA.</title>
        <authorList>
            <person name="Schachtman D."/>
        </authorList>
    </citation>
    <scope>NUCLEOTIDE SEQUENCE [LARGE SCALE GENOMIC DNA]</scope>
    <source>
        <strain evidence="2 3">DS1314</strain>
    </source>
</reference>
<evidence type="ECO:0000313" key="3">
    <source>
        <dbReference type="Proteomes" id="UP001233836"/>
    </source>
</evidence>
<feature type="compositionally biased region" description="Low complexity" evidence="1">
    <location>
        <begin position="228"/>
        <end position="238"/>
    </location>
</feature>
<evidence type="ECO:0000313" key="2">
    <source>
        <dbReference type="EMBL" id="MDQ0170256.1"/>
    </source>
</evidence>
<proteinExistence type="predicted"/>
<feature type="region of interest" description="Disordered" evidence="1">
    <location>
        <begin position="187"/>
        <end position="286"/>
    </location>
</feature>
<protein>
    <submittedName>
        <fullName evidence="2">Uncharacterized protein</fullName>
    </submittedName>
</protein>